<keyword evidence="4 9" id="KW-1003">Cell membrane</keyword>
<dbReference type="EMBL" id="AZHW01000878">
    <property type="protein sequence ID" value="ETW95728.1"/>
    <property type="molecule type" value="Genomic_DNA"/>
</dbReference>
<dbReference type="InterPro" id="IPR047817">
    <property type="entry name" value="ABC2_TM_bact-type"/>
</dbReference>
<reference evidence="11 12" key="1">
    <citation type="journal article" date="2014" name="Nature">
        <title>An environmental bacterial taxon with a large and distinct metabolic repertoire.</title>
        <authorList>
            <person name="Wilson M.C."/>
            <person name="Mori T."/>
            <person name="Ruckert C."/>
            <person name="Uria A.R."/>
            <person name="Helf M.J."/>
            <person name="Takada K."/>
            <person name="Gernert C."/>
            <person name="Steffens U.A."/>
            <person name="Heycke N."/>
            <person name="Schmitt S."/>
            <person name="Rinke C."/>
            <person name="Helfrich E.J."/>
            <person name="Brachmann A.O."/>
            <person name="Gurgui C."/>
            <person name="Wakimoto T."/>
            <person name="Kracht M."/>
            <person name="Crusemann M."/>
            <person name="Hentschel U."/>
            <person name="Abe I."/>
            <person name="Matsunaga S."/>
            <person name="Kalinowski J."/>
            <person name="Takeyama H."/>
            <person name="Piel J."/>
        </authorList>
    </citation>
    <scope>NUCLEOTIDE SEQUENCE [LARGE SCALE GENOMIC DNA]</scope>
    <source>
        <strain evidence="12">TSY1</strain>
    </source>
</reference>
<dbReference type="HOGENOM" id="CLU_060703_1_1_7"/>
<dbReference type="PANTHER" id="PTHR30413">
    <property type="entry name" value="INNER MEMBRANE TRANSPORT PERMEASE"/>
    <property type="match status" value="1"/>
</dbReference>
<keyword evidence="6 9" id="KW-0812">Transmembrane</keyword>
<evidence type="ECO:0000256" key="5">
    <source>
        <dbReference type="ARBA" id="ARBA00022519"/>
    </source>
</evidence>
<feature type="transmembrane region" description="Helical" evidence="9">
    <location>
        <begin position="71"/>
        <end position="96"/>
    </location>
</feature>
<dbReference type="InterPro" id="IPR013525">
    <property type="entry name" value="ABC2_TM"/>
</dbReference>
<keyword evidence="3 9" id="KW-0813">Transport</keyword>
<evidence type="ECO:0000256" key="7">
    <source>
        <dbReference type="ARBA" id="ARBA00022989"/>
    </source>
</evidence>
<evidence type="ECO:0000256" key="6">
    <source>
        <dbReference type="ARBA" id="ARBA00022692"/>
    </source>
</evidence>
<evidence type="ECO:0000313" key="11">
    <source>
        <dbReference type="EMBL" id="ETW95728.1"/>
    </source>
</evidence>
<evidence type="ECO:0000256" key="8">
    <source>
        <dbReference type="ARBA" id="ARBA00023136"/>
    </source>
</evidence>
<evidence type="ECO:0000256" key="9">
    <source>
        <dbReference type="RuleBase" id="RU361157"/>
    </source>
</evidence>
<comment type="similarity">
    <text evidence="2 9">Belongs to the ABC-2 integral membrane protein family.</text>
</comment>
<keyword evidence="8 9" id="KW-0472">Membrane</keyword>
<feature type="domain" description="ABC transmembrane type-2" evidence="10">
    <location>
        <begin position="35"/>
        <end position="257"/>
    </location>
</feature>
<dbReference type="GO" id="GO:0005886">
    <property type="term" value="C:plasma membrane"/>
    <property type="evidence" value="ECO:0007669"/>
    <property type="project" value="UniProtKB-SubCell"/>
</dbReference>
<evidence type="ECO:0000256" key="1">
    <source>
        <dbReference type="ARBA" id="ARBA00004429"/>
    </source>
</evidence>
<dbReference type="GO" id="GO:0015920">
    <property type="term" value="P:lipopolysaccharide transport"/>
    <property type="evidence" value="ECO:0007669"/>
    <property type="project" value="TreeGrafter"/>
</dbReference>
<comment type="subcellular location">
    <subcellularLocation>
        <location evidence="1">Cell inner membrane</location>
        <topology evidence="1">Multi-pass membrane protein</topology>
    </subcellularLocation>
    <subcellularLocation>
        <location evidence="9">Cell membrane</location>
        <topology evidence="9">Multi-pass membrane protein</topology>
    </subcellularLocation>
</comment>
<dbReference type="Pfam" id="PF01061">
    <property type="entry name" value="ABC2_membrane"/>
    <property type="match status" value="1"/>
</dbReference>
<protein>
    <recommendedName>
        <fullName evidence="9">Transport permease protein</fullName>
    </recommendedName>
</protein>
<dbReference type="PROSITE" id="PS51012">
    <property type="entry name" value="ABC_TM2"/>
    <property type="match status" value="1"/>
</dbReference>
<gene>
    <name evidence="11" type="ORF">ETSY1_29430</name>
</gene>
<feature type="transmembrane region" description="Helical" evidence="9">
    <location>
        <begin position="179"/>
        <end position="198"/>
    </location>
</feature>
<comment type="caution">
    <text evidence="11">The sequence shown here is derived from an EMBL/GenBank/DDBJ whole genome shotgun (WGS) entry which is preliminary data.</text>
</comment>
<feature type="transmembrane region" description="Helical" evidence="9">
    <location>
        <begin position="117"/>
        <end position="139"/>
    </location>
</feature>
<keyword evidence="7 9" id="KW-1133">Transmembrane helix</keyword>
<evidence type="ECO:0000256" key="3">
    <source>
        <dbReference type="ARBA" id="ARBA00022448"/>
    </source>
</evidence>
<feature type="transmembrane region" description="Helical" evidence="9">
    <location>
        <begin position="235"/>
        <end position="254"/>
    </location>
</feature>
<dbReference type="GO" id="GO:0140359">
    <property type="term" value="F:ABC-type transporter activity"/>
    <property type="evidence" value="ECO:0007669"/>
    <property type="project" value="InterPro"/>
</dbReference>
<evidence type="ECO:0000259" key="10">
    <source>
        <dbReference type="PROSITE" id="PS51012"/>
    </source>
</evidence>
<dbReference type="PANTHER" id="PTHR30413:SF8">
    <property type="entry name" value="TRANSPORT PERMEASE PROTEIN"/>
    <property type="match status" value="1"/>
</dbReference>
<organism evidence="11 12">
    <name type="scientific">Entotheonella factor</name>
    <dbReference type="NCBI Taxonomy" id="1429438"/>
    <lineage>
        <taxon>Bacteria</taxon>
        <taxon>Pseudomonadati</taxon>
        <taxon>Nitrospinota/Tectimicrobiota group</taxon>
        <taxon>Candidatus Tectimicrobiota</taxon>
        <taxon>Candidatus Entotheonellia</taxon>
        <taxon>Candidatus Entotheonellales</taxon>
        <taxon>Candidatus Entotheonellaceae</taxon>
        <taxon>Candidatus Entotheonella</taxon>
    </lineage>
</organism>
<accession>W4LCA8</accession>
<keyword evidence="5" id="KW-0997">Cell inner membrane</keyword>
<dbReference type="AlphaFoldDB" id="W4LCA8"/>
<evidence type="ECO:0000256" key="4">
    <source>
        <dbReference type="ARBA" id="ARBA00022475"/>
    </source>
</evidence>
<dbReference type="PATRIC" id="fig|1429438.4.peg.5608"/>
<evidence type="ECO:0000313" key="12">
    <source>
        <dbReference type="Proteomes" id="UP000019141"/>
    </source>
</evidence>
<name>W4LCA8_ENTF1</name>
<feature type="transmembrane region" description="Helical" evidence="9">
    <location>
        <begin position="34"/>
        <end position="59"/>
    </location>
</feature>
<feature type="transmembrane region" description="Helical" evidence="9">
    <location>
        <begin position="145"/>
        <end position="167"/>
    </location>
</feature>
<dbReference type="Proteomes" id="UP000019141">
    <property type="component" value="Unassembled WGS sequence"/>
</dbReference>
<sequence>MHFWRDPFLALWKNRGLLWQTTRHDIRARYAGSLLGLAWLIVYPMLFLGAYAFIYLFVFKVRFELFDANEYVVLIFCGLIPFLGFAEALGLGVTAVTGNANLVKNTLFSIEMMPVKAVLVSQCTQVVGTGLLLVAIAWVGRLTLWSLMLPLIWVLQVGFTLGCIWVLSSVNVYARDLQNIVAILTLILMMVSPIAYTVDMVPAAFRPILALNPLYYLIASYQDCLFRGQFPSREVFAVLAGMSLLSFCGGFWFFSRMKKVFVDNV</sequence>
<keyword evidence="12" id="KW-1185">Reference proteome</keyword>
<proteinExistence type="inferred from homology"/>
<evidence type="ECO:0000256" key="2">
    <source>
        <dbReference type="ARBA" id="ARBA00007783"/>
    </source>
</evidence>